<feature type="binding site" evidence="7">
    <location>
        <position position="140"/>
    </location>
    <ligand>
        <name>ATP</name>
        <dbReference type="ChEBI" id="CHEBI:30616"/>
    </ligand>
</feature>
<dbReference type="PROSITE" id="PS00107">
    <property type="entry name" value="PROTEIN_KINASE_ATP"/>
    <property type="match status" value="1"/>
</dbReference>
<evidence type="ECO:0000259" key="8">
    <source>
        <dbReference type="PROSITE" id="PS50011"/>
    </source>
</evidence>
<dbReference type="GO" id="GO:0004674">
    <property type="term" value="F:protein serine/threonine kinase activity"/>
    <property type="evidence" value="ECO:0007669"/>
    <property type="project" value="UniProtKB-KW"/>
</dbReference>
<comment type="similarity">
    <text evidence="1">Belongs to the protein kinase superfamily. NEK Ser/Thr protein kinase family. NIMA subfamily.</text>
</comment>
<keyword evidence="9" id="KW-1185">Reference proteome</keyword>
<evidence type="ECO:0000256" key="4">
    <source>
        <dbReference type="ARBA" id="ARBA00022741"/>
    </source>
</evidence>
<dbReference type="InterPro" id="IPR017441">
    <property type="entry name" value="Protein_kinase_ATP_BS"/>
</dbReference>
<dbReference type="SUPFAM" id="SSF56112">
    <property type="entry name" value="Protein kinase-like (PK-like)"/>
    <property type="match status" value="1"/>
</dbReference>
<evidence type="ECO:0000256" key="6">
    <source>
        <dbReference type="ARBA" id="ARBA00022840"/>
    </source>
</evidence>
<evidence type="ECO:0000256" key="5">
    <source>
        <dbReference type="ARBA" id="ARBA00022777"/>
    </source>
</evidence>
<evidence type="ECO:0000313" key="9">
    <source>
        <dbReference type="Proteomes" id="UP000887565"/>
    </source>
</evidence>
<dbReference type="FunFam" id="3.30.200.20:FF:000097">
    <property type="entry name" value="Probable serine/threonine-protein kinase nek1"/>
    <property type="match status" value="1"/>
</dbReference>
<keyword evidence="6 7" id="KW-0067">ATP-binding</keyword>
<dbReference type="PROSITE" id="PS50011">
    <property type="entry name" value="PROTEIN_KINASE_DOM"/>
    <property type="match status" value="1"/>
</dbReference>
<dbReference type="GO" id="GO:0005524">
    <property type="term" value="F:ATP binding"/>
    <property type="evidence" value="ECO:0007669"/>
    <property type="project" value="UniProtKB-UniRule"/>
</dbReference>
<name>A0A915IFI9_ROMCU</name>
<dbReference type="InterPro" id="IPR011009">
    <property type="entry name" value="Kinase-like_dom_sf"/>
</dbReference>
<keyword evidence="4 7" id="KW-0547">Nucleotide-binding</keyword>
<dbReference type="Gene3D" id="1.10.510.10">
    <property type="entry name" value="Transferase(Phosphotransferase) domain 1"/>
    <property type="match status" value="1"/>
</dbReference>
<protein>
    <submittedName>
        <fullName evidence="10">Protein kinase domain-containing protein</fullName>
    </submittedName>
</protein>
<evidence type="ECO:0000313" key="10">
    <source>
        <dbReference type="WBParaSite" id="nRc.2.0.1.t12910-RA"/>
    </source>
</evidence>
<feature type="domain" description="Protein kinase" evidence="8">
    <location>
        <begin position="111"/>
        <end position="243"/>
    </location>
</feature>
<evidence type="ECO:0000256" key="3">
    <source>
        <dbReference type="ARBA" id="ARBA00022679"/>
    </source>
</evidence>
<sequence>MAEIENDILEQEISGRILKSPDDVTCIPDAESLRLLIVSSRAKSLKLISKIFLPNVTMIQYSYENDGLNDIVGAVDDADGLQANMLSGELYFDFGLLSPGKLKANPATLSYEKIRTVGKGAFGSAVLYRRKDDDSLVIIKEINMHDLNAKNRQMALNEVTVLSKLEHPNIVSYYDSFEEDGLLMIEMEYAEKGNLSQYLSKRDKPLEEREILCKFHQMVSAVKYLHENNIIHRYGISELLQMQ</sequence>
<keyword evidence="5" id="KW-0418">Kinase</keyword>
<dbReference type="Pfam" id="PF00069">
    <property type="entry name" value="Pkinase"/>
    <property type="match status" value="1"/>
</dbReference>
<dbReference type="InterPro" id="IPR000719">
    <property type="entry name" value="Prot_kinase_dom"/>
</dbReference>
<dbReference type="PANTHER" id="PTHR44535:SF5">
    <property type="entry name" value="PROTEIN KINASE DOMAIN-CONTAINING PROTEIN"/>
    <property type="match status" value="1"/>
</dbReference>
<accession>A0A915IFI9</accession>
<dbReference type="SMART" id="SM00220">
    <property type="entry name" value="S_TKc"/>
    <property type="match status" value="1"/>
</dbReference>
<dbReference type="AlphaFoldDB" id="A0A915IFI9"/>
<dbReference type="Proteomes" id="UP000887565">
    <property type="component" value="Unplaced"/>
</dbReference>
<reference evidence="10" key="1">
    <citation type="submission" date="2022-11" db="UniProtKB">
        <authorList>
            <consortium name="WormBaseParasite"/>
        </authorList>
    </citation>
    <scope>IDENTIFICATION</scope>
</reference>
<evidence type="ECO:0000256" key="7">
    <source>
        <dbReference type="PROSITE-ProRule" id="PRU10141"/>
    </source>
</evidence>
<evidence type="ECO:0000256" key="2">
    <source>
        <dbReference type="ARBA" id="ARBA00022527"/>
    </source>
</evidence>
<dbReference type="InterPro" id="IPR051997">
    <property type="entry name" value="STK_NEK"/>
</dbReference>
<dbReference type="WBParaSite" id="nRc.2.0.1.t12910-RA">
    <property type="protein sequence ID" value="nRc.2.0.1.t12910-RA"/>
    <property type="gene ID" value="nRc.2.0.1.g12910"/>
</dbReference>
<dbReference type="PANTHER" id="PTHR44535">
    <property type="entry name" value="PROTEIN CBG16200"/>
    <property type="match status" value="1"/>
</dbReference>
<keyword evidence="2" id="KW-0723">Serine/threonine-protein kinase</keyword>
<keyword evidence="3" id="KW-0808">Transferase</keyword>
<dbReference type="Gene3D" id="3.30.200.20">
    <property type="entry name" value="Phosphorylase Kinase, domain 1"/>
    <property type="match status" value="1"/>
</dbReference>
<proteinExistence type="inferred from homology"/>
<organism evidence="9 10">
    <name type="scientific">Romanomermis culicivorax</name>
    <name type="common">Nematode worm</name>
    <dbReference type="NCBI Taxonomy" id="13658"/>
    <lineage>
        <taxon>Eukaryota</taxon>
        <taxon>Metazoa</taxon>
        <taxon>Ecdysozoa</taxon>
        <taxon>Nematoda</taxon>
        <taxon>Enoplea</taxon>
        <taxon>Dorylaimia</taxon>
        <taxon>Mermithida</taxon>
        <taxon>Mermithoidea</taxon>
        <taxon>Mermithidae</taxon>
        <taxon>Romanomermis</taxon>
    </lineage>
</organism>
<evidence type="ECO:0000256" key="1">
    <source>
        <dbReference type="ARBA" id="ARBA00010886"/>
    </source>
</evidence>